<gene>
    <name evidence="2" type="ORF">J8C06_04210</name>
</gene>
<keyword evidence="3" id="KW-1185">Reference proteome</keyword>
<reference evidence="2 3" key="1">
    <citation type="submission" date="2021-03" db="EMBL/GenBank/DDBJ databases">
        <title>Genomic and phenotypic characterization of Chloracidobacterium isolates provides evidence for multiple species.</title>
        <authorList>
            <person name="Saini M.K."/>
            <person name="Costas A.M.G."/>
            <person name="Tank M."/>
            <person name="Bryant D.A."/>
        </authorList>
    </citation>
    <scope>NUCLEOTIDE SEQUENCE [LARGE SCALE GENOMIC DNA]</scope>
    <source>
        <strain evidence="2 3">BV2-C</strain>
    </source>
</reference>
<evidence type="ECO:0000313" key="2">
    <source>
        <dbReference type="EMBL" id="QUW03647.1"/>
    </source>
</evidence>
<feature type="transmembrane region" description="Helical" evidence="1">
    <location>
        <begin position="190"/>
        <end position="207"/>
    </location>
</feature>
<keyword evidence="1" id="KW-0812">Transmembrane</keyword>
<evidence type="ECO:0000313" key="3">
    <source>
        <dbReference type="Proteomes" id="UP000676506"/>
    </source>
</evidence>
<name>A0ABX8BB64_9BACT</name>
<protein>
    <recommendedName>
        <fullName evidence="4">Glycosyltransferase RgtA/B/C/D-like domain-containing protein</fullName>
    </recommendedName>
</protein>
<sequence length="645" mass="70911">MSSRSTADVKPTPWPPALLLVLFVWAIAILPSALPRPWAALDDWRLWDMATSHGFVDVALSRNDGERYRPVFWLYYAAMANGLGMSRAAHHIVQALALLGFGGGYLLLLARRMNAPAWLGWSLPAVLFIQSPLAENAYTLGKADWMVALGLLGAITAGLFALTQPHRLPWWMGWASLCAGGAILCKESGLVALGTLSLIGIAGYVAQSWKVRGLLSWHLAAGLLFLGAYWLPSKYLIQPTTYRLTLADLSLRGMAFNGYTYATKYPELALLGAATLIGLALEWEKARRRDPIWLLGATAWLSGGAALGLLIVWKWPCGYFLMPVNACWLAALLLTGEAFGKLARPWQTVAAGVGSLWLALNVVGFAQTARLQRACWQGFGMFTQTYAQTGAPDSRLFFPENITEEEVPIEVNNQVKHVYGGRRLGALPGAGALALGQDPKPDELRQPTAGDYLALRRYAHAFGKHVRLFEDCATVNLLPRLANLGWKLTPMGTYDFGMPNLIPGRDVGQRVVMEHALYRLEAAPPVRFALNGGLWRTDDWTGPELTLLVHQPGRFVIAGELPAAMPAPVRLRCLVDGRPTHEQTLQPGAALRWEVTVPVIQPRQAIELRLVADQAVAAEQIGLRPKQDRLSWRLRQMTFTPLKDD</sequence>
<evidence type="ECO:0008006" key="4">
    <source>
        <dbReference type="Google" id="ProtNLM"/>
    </source>
</evidence>
<dbReference type="Proteomes" id="UP000676506">
    <property type="component" value="Chromosome 1"/>
</dbReference>
<accession>A0ABX8BB64</accession>
<feature type="transmembrane region" description="Helical" evidence="1">
    <location>
        <begin position="145"/>
        <end position="163"/>
    </location>
</feature>
<keyword evidence="1" id="KW-0472">Membrane</keyword>
<dbReference type="RefSeq" id="WP_211429537.1">
    <property type="nucleotide sequence ID" value="NZ_CP072648.1"/>
</dbReference>
<feature type="transmembrane region" description="Helical" evidence="1">
    <location>
        <begin position="115"/>
        <end position="133"/>
    </location>
</feature>
<evidence type="ECO:0000256" key="1">
    <source>
        <dbReference type="SAM" id="Phobius"/>
    </source>
</evidence>
<organism evidence="2 3">
    <name type="scientific">Chloracidobacterium validum</name>
    <dbReference type="NCBI Taxonomy" id="2821543"/>
    <lineage>
        <taxon>Bacteria</taxon>
        <taxon>Pseudomonadati</taxon>
        <taxon>Acidobacteriota</taxon>
        <taxon>Terriglobia</taxon>
        <taxon>Terriglobales</taxon>
        <taxon>Acidobacteriaceae</taxon>
        <taxon>Chloracidobacterium</taxon>
    </lineage>
</organism>
<feature type="transmembrane region" description="Helical" evidence="1">
    <location>
        <begin position="319"/>
        <end position="336"/>
    </location>
</feature>
<keyword evidence="1" id="KW-1133">Transmembrane helix</keyword>
<feature type="transmembrane region" description="Helical" evidence="1">
    <location>
        <begin position="348"/>
        <end position="366"/>
    </location>
</feature>
<feature type="transmembrane region" description="Helical" evidence="1">
    <location>
        <begin position="293"/>
        <end position="313"/>
    </location>
</feature>
<dbReference type="EMBL" id="CP072648">
    <property type="protein sequence ID" value="QUW03647.1"/>
    <property type="molecule type" value="Genomic_DNA"/>
</dbReference>
<feature type="transmembrane region" description="Helical" evidence="1">
    <location>
        <begin position="88"/>
        <end position="108"/>
    </location>
</feature>
<feature type="transmembrane region" description="Helical" evidence="1">
    <location>
        <begin position="214"/>
        <end position="231"/>
    </location>
</feature>
<proteinExistence type="predicted"/>